<evidence type="ECO:0000313" key="2">
    <source>
        <dbReference type="EMBL" id="CAG9996390.1"/>
    </source>
</evidence>
<evidence type="ECO:0000256" key="1">
    <source>
        <dbReference type="SAM" id="SignalP"/>
    </source>
</evidence>
<sequence>MRFFEYIAVSLTAITGGMALEEIAFKNAPKWEPTYTLKSDEVIVGFGNNSYVAKADEYLAILKDAGVTIGTPKLDSSWVSTSPSNVNTRRGTKRGLDKRCSETEYIITDKTETFIDWDVQMSPVLCAAAGDMDITVTDGYSIANGVTTSVGIDQTLIEDILKVSFRVDYTETWTTTASTLTKGTVKDGNCGVMITKPITTRRSGRFFRGCIGSATQVGTWYADSHGNGSYNGVDWIQGAISMCTKQQDNPPLTRCTGQGDFA</sequence>
<dbReference type="EMBL" id="CABFNO020001538">
    <property type="protein sequence ID" value="CAG9996390.1"/>
    <property type="molecule type" value="Genomic_DNA"/>
</dbReference>
<organism evidence="2 3">
    <name type="scientific">Clonostachys byssicola</name>
    <dbReference type="NCBI Taxonomy" id="160290"/>
    <lineage>
        <taxon>Eukaryota</taxon>
        <taxon>Fungi</taxon>
        <taxon>Dikarya</taxon>
        <taxon>Ascomycota</taxon>
        <taxon>Pezizomycotina</taxon>
        <taxon>Sordariomycetes</taxon>
        <taxon>Hypocreomycetidae</taxon>
        <taxon>Hypocreales</taxon>
        <taxon>Bionectriaceae</taxon>
        <taxon>Clonostachys</taxon>
    </lineage>
</organism>
<reference evidence="2" key="1">
    <citation type="submission" date="2021-10" db="EMBL/GenBank/DDBJ databases">
        <authorList>
            <person name="Piombo E."/>
        </authorList>
    </citation>
    <scope>NUCLEOTIDE SEQUENCE</scope>
</reference>
<dbReference type="AlphaFoldDB" id="A0A9N9US55"/>
<dbReference type="OrthoDB" id="4831122at2759"/>
<name>A0A9N9US55_9HYPO</name>
<gene>
    <name evidence="2" type="ORF">CBYS24578_00014512</name>
</gene>
<accession>A0A9N9US55</accession>
<comment type="caution">
    <text evidence="2">The sequence shown here is derived from an EMBL/GenBank/DDBJ whole genome shotgun (WGS) entry which is preliminary data.</text>
</comment>
<keyword evidence="3" id="KW-1185">Reference proteome</keyword>
<evidence type="ECO:0000313" key="3">
    <source>
        <dbReference type="Proteomes" id="UP000754883"/>
    </source>
</evidence>
<feature type="signal peptide" evidence="1">
    <location>
        <begin position="1"/>
        <end position="19"/>
    </location>
</feature>
<dbReference type="Proteomes" id="UP000754883">
    <property type="component" value="Unassembled WGS sequence"/>
</dbReference>
<proteinExistence type="predicted"/>
<protein>
    <submittedName>
        <fullName evidence="2">Uncharacterized protein</fullName>
    </submittedName>
</protein>
<feature type="chain" id="PRO_5040172489" evidence="1">
    <location>
        <begin position="20"/>
        <end position="262"/>
    </location>
</feature>
<keyword evidence="1" id="KW-0732">Signal</keyword>